<reference evidence="4" key="1">
    <citation type="submission" date="2021-04" db="EMBL/GenBank/DDBJ databases">
        <title>Genomics, taxonomy and metabolism of representatives of sulfur bacteria of the genus Thiothrix: Thiothrix fructosivorans QT, Thiothrix unzii A1T and three new species, Thiothrix subterranea sp. nov., Thiothrix litoralis sp. nov. and 'Candidatus Thiothrix anitrata' sp. nov.</title>
        <authorList>
            <person name="Ravin N.V."/>
            <person name="Smolyakov D."/>
            <person name="Rudenko T.S."/>
            <person name="Mardanov A.V."/>
            <person name="Beletsky A.V."/>
            <person name="Markov N.D."/>
            <person name="Fomenkov A.I."/>
            <person name="Roberts R.J."/>
            <person name="Karnachuk O.V."/>
            <person name="Novikov A."/>
            <person name="Grabovich M.Y."/>
        </authorList>
    </citation>
    <scope>NUCLEOTIDE SEQUENCE</scope>
    <source>
        <strain evidence="4">A1</strain>
    </source>
</reference>
<dbReference type="Proteomes" id="UP000672009">
    <property type="component" value="Chromosome"/>
</dbReference>
<feature type="domain" description="Leucine-binding protein" evidence="3">
    <location>
        <begin position="26"/>
        <end position="188"/>
    </location>
</feature>
<evidence type="ECO:0000256" key="2">
    <source>
        <dbReference type="ARBA" id="ARBA00022729"/>
    </source>
</evidence>
<dbReference type="SUPFAM" id="SSF53822">
    <property type="entry name" value="Periplasmic binding protein-like I"/>
    <property type="match status" value="1"/>
</dbReference>
<comment type="similarity">
    <text evidence="1">Belongs to the leucine-binding protein family.</text>
</comment>
<dbReference type="CDD" id="cd19978">
    <property type="entry name" value="PBP1_ABC_ligand_binding-like"/>
    <property type="match status" value="1"/>
</dbReference>
<evidence type="ECO:0000313" key="5">
    <source>
        <dbReference type="Proteomes" id="UP000672009"/>
    </source>
</evidence>
<dbReference type="AlphaFoldDB" id="A0A975FCY1"/>
<protein>
    <submittedName>
        <fullName evidence="4">ABC transporter substrate-binding protein</fullName>
    </submittedName>
</protein>
<gene>
    <name evidence="4" type="ORF">J9260_12190</name>
</gene>
<dbReference type="InterPro" id="IPR028081">
    <property type="entry name" value="Leu-bd"/>
</dbReference>
<accession>A0A975FCY1</accession>
<dbReference type="PANTHER" id="PTHR47235">
    <property type="entry name" value="BLR6548 PROTEIN"/>
    <property type="match status" value="1"/>
</dbReference>
<sequence length="412" mass="44378">MFSFLALGISLPFTATYAEDGVTDNEIMIGGVMDLEGRSSGLGLGMKAGIEAALEGQTVAGRKVRFLAANDSYTPEKTVEATQKLIEQKVLAFAGNVGTPTSKAALPLLEQHKIPAVGFFTGAGLLRPGKGDILNFRASYVQETKAVISKALQHGIPASGVCAYVQNDAYGMAGVMGIRDALQDAKGEPATLKALDDILAMEGEEPARNNKGPVGVYARNTFIARDGYDSLKAWEKQQGTNCQLIVTVGTYESIARFVAYAHSKAEPWIFSAVSFTGADSFLKALSKFDVSDRVVMTQVVPLPDSDLPIVQEARQALGKEYGYVSQEGYIVGKLLLHGLRKLETDSKPLTRSNFLAAIKGQSFDLGGLNMDFSNDNQGSDLVVMTVLSQDKWLTMPDSAWRNWVKPSETKTN</sequence>
<organism evidence="4 5">
    <name type="scientific">Thiothrix unzii</name>
    <dbReference type="NCBI Taxonomy" id="111769"/>
    <lineage>
        <taxon>Bacteria</taxon>
        <taxon>Pseudomonadati</taxon>
        <taxon>Pseudomonadota</taxon>
        <taxon>Gammaproteobacteria</taxon>
        <taxon>Thiotrichales</taxon>
        <taxon>Thiotrichaceae</taxon>
        <taxon>Thiothrix</taxon>
    </lineage>
</organism>
<dbReference type="PANTHER" id="PTHR47235:SF1">
    <property type="entry name" value="BLR6548 PROTEIN"/>
    <property type="match status" value="1"/>
</dbReference>
<dbReference type="InterPro" id="IPR028082">
    <property type="entry name" value="Peripla_BP_I"/>
</dbReference>
<dbReference type="Gene3D" id="3.40.50.2300">
    <property type="match status" value="2"/>
</dbReference>
<keyword evidence="5" id="KW-1185">Reference proteome</keyword>
<proteinExistence type="inferred from homology"/>
<keyword evidence="2" id="KW-0732">Signal</keyword>
<dbReference type="KEGG" id="tun:J9260_12190"/>
<evidence type="ECO:0000259" key="3">
    <source>
        <dbReference type="Pfam" id="PF13458"/>
    </source>
</evidence>
<name>A0A975FCY1_9GAMM</name>
<dbReference type="EMBL" id="CP072793">
    <property type="protein sequence ID" value="QTR55319.1"/>
    <property type="molecule type" value="Genomic_DNA"/>
</dbReference>
<evidence type="ECO:0000256" key="1">
    <source>
        <dbReference type="ARBA" id="ARBA00010062"/>
    </source>
</evidence>
<dbReference type="Pfam" id="PF13458">
    <property type="entry name" value="Peripla_BP_6"/>
    <property type="match status" value="1"/>
</dbReference>
<evidence type="ECO:0000313" key="4">
    <source>
        <dbReference type="EMBL" id="QTR55319.1"/>
    </source>
</evidence>